<keyword evidence="3" id="KW-1185">Reference proteome</keyword>
<dbReference type="Proteomes" id="UP001610563">
    <property type="component" value="Unassembled WGS sequence"/>
</dbReference>
<name>A0ABR4GEX5_9EURO</name>
<protein>
    <submittedName>
        <fullName evidence="2">Uncharacterized protein</fullName>
    </submittedName>
</protein>
<sequence>MVVSPNPFRATNPTPNAYYVKFGDGAARKEYYRCNPDHAYSENISAPEKKLPYVDLNGDIDRRQPGKWLEWIHLKFTGMVEVYQRTEWHRLEVILDEDEDEDDSDEEMDEDNNEDEEEGARNDKEQLRLNLCRMLQLFPQWDRWYEDGTSDDPTSEFEELVDSTWWDHDDRGEAIARFVY</sequence>
<gene>
    <name evidence="2" type="ORF">BJX66DRAFT_334913</name>
</gene>
<feature type="region of interest" description="Disordered" evidence="1">
    <location>
        <begin position="94"/>
        <end position="123"/>
    </location>
</feature>
<comment type="caution">
    <text evidence="2">The sequence shown here is derived from an EMBL/GenBank/DDBJ whole genome shotgun (WGS) entry which is preliminary data.</text>
</comment>
<evidence type="ECO:0000313" key="2">
    <source>
        <dbReference type="EMBL" id="KAL2797599.1"/>
    </source>
</evidence>
<reference evidence="2 3" key="1">
    <citation type="submission" date="2024-07" db="EMBL/GenBank/DDBJ databases">
        <title>Section-level genome sequencing and comparative genomics of Aspergillus sections Usti and Cavernicolus.</title>
        <authorList>
            <consortium name="Lawrence Berkeley National Laboratory"/>
            <person name="Nybo J.L."/>
            <person name="Vesth T.C."/>
            <person name="Theobald S."/>
            <person name="Frisvad J.C."/>
            <person name="Larsen T.O."/>
            <person name="Kjaerboelling I."/>
            <person name="Rothschild-Mancinelli K."/>
            <person name="Lyhne E.K."/>
            <person name="Kogle M.E."/>
            <person name="Barry K."/>
            <person name="Clum A."/>
            <person name="Na H."/>
            <person name="Ledsgaard L."/>
            <person name="Lin J."/>
            <person name="Lipzen A."/>
            <person name="Kuo A."/>
            <person name="Riley R."/>
            <person name="Mondo S."/>
            <person name="Labutti K."/>
            <person name="Haridas S."/>
            <person name="Pangalinan J."/>
            <person name="Salamov A.A."/>
            <person name="Simmons B.A."/>
            <person name="Magnuson J.K."/>
            <person name="Chen J."/>
            <person name="Drula E."/>
            <person name="Henrissat B."/>
            <person name="Wiebenga A."/>
            <person name="Lubbers R.J."/>
            <person name="Gomes A.C."/>
            <person name="Makela M.R."/>
            <person name="Stajich J."/>
            <person name="Grigoriev I.V."/>
            <person name="Mortensen U.H."/>
            <person name="De Vries R.P."/>
            <person name="Baker S.E."/>
            <person name="Andersen M.R."/>
        </authorList>
    </citation>
    <scope>NUCLEOTIDE SEQUENCE [LARGE SCALE GENOMIC DNA]</scope>
    <source>
        <strain evidence="2 3">CBS 209.92</strain>
    </source>
</reference>
<organism evidence="2 3">
    <name type="scientific">Aspergillus keveii</name>
    <dbReference type="NCBI Taxonomy" id="714993"/>
    <lineage>
        <taxon>Eukaryota</taxon>
        <taxon>Fungi</taxon>
        <taxon>Dikarya</taxon>
        <taxon>Ascomycota</taxon>
        <taxon>Pezizomycotina</taxon>
        <taxon>Eurotiomycetes</taxon>
        <taxon>Eurotiomycetidae</taxon>
        <taxon>Eurotiales</taxon>
        <taxon>Aspergillaceae</taxon>
        <taxon>Aspergillus</taxon>
        <taxon>Aspergillus subgen. Nidulantes</taxon>
    </lineage>
</organism>
<proteinExistence type="predicted"/>
<evidence type="ECO:0000256" key="1">
    <source>
        <dbReference type="SAM" id="MobiDB-lite"/>
    </source>
</evidence>
<evidence type="ECO:0000313" key="3">
    <source>
        <dbReference type="Proteomes" id="UP001610563"/>
    </source>
</evidence>
<feature type="compositionally biased region" description="Acidic residues" evidence="1">
    <location>
        <begin position="94"/>
        <end position="118"/>
    </location>
</feature>
<dbReference type="EMBL" id="JBFTWV010000018">
    <property type="protein sequence ID" value="KAL2797599.1"/>
    <property type="molecule type" value="Genomic_DNA"/>
</dbReference>
<accession>A0ABR4GEX5</accession>